<keyword evidence="9" id="KW-1185">Reference proteome</keyword>
<dbReference type="SUPFAM" id="SSF54211">
    <property type="entry name" value="Ribosomal protein S5 domain 2-like"/>
    <property type="match status" value="2"/>
</dbReference>
<comment type="subcellular location">
    <subcellularLocation>
        <location evidence="6 7">Cytoplasm</location>
    </subcellularLocation>
</comment>
<evidence type="ECO:0000256" key="2">
    <source>
        <dbReference type="ARBA" id="ARBA00016664"/>
    </source>
</evidence>
<dbReference type="NCBIfam" id="NF002114">
    <property type="entry name" value="PRK00951.2-4"/>
    <property type="match status" value="1"/>
</dbReference>
<dbReference type="PANTHER" id="PTHR23133">
    <property type="entry name" value="IMIDAZOLEGLYCEROL-PHOSPHATE DEHYDRATASE HIS7"/>
    <property type="match status" value="1"/>
</dbReference>
<evidence type="ECO:0000313" key="9">
    <source>
        <dbReference type="Proteomes" id="UP000066284"/>
    </source>
</evidence>
<dbReference type="RefSeq" id="WP_062481783.1">
    <property type="nucleotide sequence ID" value="NZ_LN885086.1"/>
</dbReference>
<organism evidence="8 9">
    <name type="scientific">Candidatus Nitrospira inopinata</name>
    <dbReference type="NCBI Taxonomy" id="1715989"/>
    <lineage>
        <taxon>Bacteria</taxon>
        <taxon>Pseudomonadati</taxon>
        <taxon>Nitrospirota</taxon>
        <taxon>Nitrospiria</taxon>
        <taxon>Nitrospirales</taxon>
        <taxon>Nitrospiraceae</taxon>
        <taxon>Nitrospira</taxon>
    </lineage>
</organism>
<dbReference type="STRING" id="1715989.NITINOP_0120"/>
<dbReference type="InterPro" id="IPR020568">
    <property type="entry name" value="Ribosomal_Su5_D2-typ_SF"/>
</dbReference>
<protein>
    <recommendedName>
        <fullName evidence="2 6">Imidazoleglycerol-phosphate dehydratase</fullName>
        <shortName evidence="6">IGPD</shortName>
        <ecNumber evidence="6 7">4.2.1.19</ecNumber>
    </recommendedName>
</protein>
<dbReference type="UniPathway" id="UPA00031">
    <property type="reaction ID" value="UER00011"/>
</dbReference>
<dbReference type="GO" id="GO:0000105">
    <property type="term" value="P:L-histidine biosynthetic process"/>
    <property type="evidence" value="ECO:0007669"/>
    <property type="project" value="UniProtKB-UniRule"/>
</dbReference>
<evidence type="ECO:0000313" key="8">
    <source>
        <dbReference type="EMBL" id="CUQ65096.1"/>
    </source>
</evidence>
<evidence type="ECO:0000256" key="7">
    <source>
        <dbReference type="RuleBase" id="RU000599"/>
    </source>
</evidence>
<dbReference type="PANTHER" id="PTHR23133:SF2">
    <property type="entry name" value="IMIDAZOLEGLYCEROL-PHOSPHATE DEHYDRATASE"/>
    <property type="match status" value="1"/>
</dbReference>
<comment type="similarity">
    <text evidence="6 7">Belongs to the imidazoleglycerol-phosphate dehydratase family.</text>
</comment>
<proteinExistence type="inferred from homology"/>
<dbReference type="KEGG" id="nio:NITINOP_0120"/>
<dbReference type="Gene3D" id="3.30.230.40">
    <property type="entry name" value="Imidazole glycerol phosphate dehydratase, domain 1"/>
    <property type="match status" value="2"/>
</dbReference>
<evidence type="ECO:0000256" key="6">
    <source>
        <dbReference type="HAMAP-Rule" id="MF_00076"/>
    </source>
</evidence>
<dbReference type="Pfam" id="PF00475">
    <property type="entry name" value="IGPD"/>
    <property type="match status" value="1"/>
</dbReference>
<name>A0A0S4KPI5_9BACT</name>
<dbReference type="InterPro" id="IPR020565">
    <property type="entry name" value="ImidazoleglycerP_deHydtase_CS"/>
</dbReference>
<reference evidence="9" key="1">
    <citation type="submission" date="2015-09" db="EMBL/GenBank/DDBJ databases">
        <authorList>
            <person name="Daims H."/>
        </authorList>
    </citation>
    <scope>NUCLEOTIDE SEQUENCE [LARGE SCALE GENOMIC DNA]</scope>
</reference>
<sequence length="202" mass="22336">MNTDGSSPRKAIVQRATKETDIRVEWVLDGTGQGKIDTGIRFFDHMLELLAKHGFFDLTVQAKGDLDIDEHHTVEDVGIVMGQALHRALGEKAGIKRFGFASVPLDETLAQVTVDLSGRPFLVYNVALPDRKIKSFDLGLFEDFFQAFITHGGLNLHVNLLYGRNPHHIMEAVFKALAKALDQATMPEERLAGKVLSTKGVL</sequence>
<dbReference type="PROSITE" id="PS00954">
    <property type="entry name" value="IGP_DEHYDRATASE_1"/>
    <property type="match status" value="1"/>
</dbReference>
<dbReference type="Proteomes" id="UP000066284">
    <property type="component" value="Chromosome 1"/>
</dbReference>
<keyword evidence="4 6" id="KW-0368">Histidine biosynthesis</keyword>
<gene>
    <name evidence="6 8" type="primary">hisB</name>
    <name evidence="8" type="ORF">NITINOP_0120</name>
</gene>
<dbReference type="GO" id="GO:0005737">
    <property type="term" value="C:cytoplasm"/>
    <property type="evidence" value="ECO:0007669"/>
    <property type="project" value="UniProtKB-SubCell"/>
</dbReference>
<keyword evidence="3 6" id="KW-0028">Amino-acid biosynthesis</keyword>
<evidence type="ECO:0000256" key="5">
    <source>
        <dbReference type="ARBA" id="ARBA00023239"/>
    </source>
</evidence>
<evidence type="ECO:0000256" key="1">
    <source>
        <dbReference type="ARBA" id="ARBA00005047"/>
    </source>
</evidence>
<dbReference type="HAMAP" id="MF_00076">
    <property type="entry name" value="HisB"/>
    <property type="match status" value="1"/>
</dbReference>
<dbReference type="OrthoDB" id="9813612at2"/>
<dbReference type="CDD" id="cd07914">
    <property type="entry name" value="IGPD"/>
    <property type="match status" value="1"/>
</dbReference>
<evidence type="ECO:0000256" key="3">
    <source>
        <dbReference type="ARBA" id="ARBA00022605"/>
    </source>
</evidence>
<dbReference type="FunFam" id="3.30.230.40:FF:000003">
    <property type="entry name" value="Imidazoleglycerol-phosphate dehydratase HisB"/>
    <property type="match status" value="1"/>
</dbReference>
<dbReference type="InterPro" id="IPR000807">
    <property type="entry name" value="ImidazoleglycerolP_deHydtase"/>
</dbReference>
<comment type="catalytic activity">
    <reaction evidence="6 7">
        <text>D-erythro-1-(imidazol-4-yl)glycerol 3-phosphate = 3-(imidazol-4-yl)-2-oxopropyl phosphate + H2O</text>
        <dbReference type="Rhea" id="RHEA:11040"/>
        <dbReference type="ChEBI" id="CHEBI:15377"/>
        <dbReference type="ChEBI" id="CHEBI:57766"/>
        <dbReference type="ChEBI" id="CHEBI:58278"/>
        <dbReference type="EC" id="4.2.1.19"/>
    </reaction>
</comment>
<dbReference type="PROSITE" id="PS00955">
    <property type="entry name" value="IGP_DEHYDRATASE_2"/>
    <property type="match status" value="1"/>
</dbReference>
<comment type="pathway">
    <text evidence="1 6 7">Amino-acid biosynthesis; L-histidine biosynthesis; L-histidine from 5-phospho-alpha-D-ribose 1-diphosphate: step 6/9.</text>
</comment>
<dbReference type="EC" id="4.2.1.19" evidence="6 7"/>
<dbReference type="AlphaFoldDB" id="A0A0S4KPI5"/>
<accession>A0A0S4KPI5</accession>
<dbReference type="EMBL" id="LN885086">
    <property type="protein sequence ID" value="CUQ65096.1"/>
    <property type="molecule type" value="Genomic_DNA"/>
</dbReference>
<evidence type="ECO:0000256" key="4">
    <source>
        <dbReference type="ARBA" id="ARBA00023102"/>
    </source>
</evidence>
<dbReference type="FunFam" id="3.30.230.40:FF:000001">
    <property type="entry name" value="Imidazoleglycerol-phosphate dehydratase HisB"/>
    <property type="match status" value="1"/>
</dbReference>
<dbReference type="InterPro" id="IPR038494">
    <property type="entry name" value="IGPD_sf"/>
</dbReference>
<keyword evidence="6" id="KW-0963">Cytoplasm</keyword>
<dbReference type="NCBIfam" id="NF002111">
    <property type="entry name" value="PRK00951.2-1"/>
    <property type="match status" value="1"/>
</dbReference>
<dbReference type="GO" id="GO:0004424">
    <property type="term" value="F:imidazoleglycerol-phosphate dehydratase activity"/>
    <property type="evidence" value="ECO:0007669"/>
    <property type="project" value="UniProtKB-UniRule"/>
</dbReference>
<keyword evidence="5 6" id="KW-0456">Lyase</keyword>